<keyword evidence="4" id="KW-0653">Protein transport</keyword>
<dbReference type="Pfam" id="PF02416">
    <property type="entry name" value="TatA_B_E"/>
    <property type="match status" value="1"/>
</dbReference>
<keyword evidence="5 8" id="KW-1133">Transmembrane helix</keyword>
<feature type="transmembrane region" description="Helical" evidence="8">
    <location>
        <begin position="6"/>
        <end position="24"/>
    </location>
</feature>
<dbReference type="AlphaFoldDB" id="A0A6L3ZHT3"/>
<dbReference type="Gene3D" id="1.20.5.3310">
    <property type="match status" value="1"/>
</dbReference>
<keyword evidence="3 8" id="KW-0812">Transmembrane</keyword>
<dbReference type="PANTHER" id="PTHR42982">
    <property type="entry name" value="SEC-INDEPENDENT PROTEIN TRANSLOCASE PROTEIN TATA"/>
    <property type="match status" value="1"/>
</dbReference>
<proteinExistence type="predicted"/>
<reference evidence="9 10" key="1">
    <citation type="submission" date="2019-10" db="EMBL/GenBank/DDBJ databases">
        <title>Genome sequence of Phaeocystidibacter marisrubri JCM30614 (type strain).</title>
        <authorList>
            <person name="Bowman J.P."/>
        </authorList>
    </citation>
    <scope>NUCLEOTIDE SEQUENCE [LARGE SCALE GENOMIC DNA]</scope>
    <source>
        <strain evidence="9 10">JCM 30614</strain>
    </source>
</reference>
<evidence type="ECO:0000256" key="6">
    <source>
        <dbReference type="ARBA" id="ARBA00023010"/>
    </source>
</evidence>
<keyword evidence="7 8" id="KW-0472">Membrane</keyword>
<evidence type="ECO:0000256" key="7">
    <source>
        <dbReference type="ARBA" id="ARBA00023136"/>
    </source>
</evidence>
<keyword evidence="6" id="KW-0811">Translocation</keyword>
<protein>
    <submittedName>
        <fullName evidence="9">Twin-arginine translocase TatA/TatE family subunit</fullName>
    </submittedName>
</protein>
<evidence type="ECO:0000313" key="10">
    <source>
        <dbReference type="Proteomes" id="UP000484164"/>
    </source>
</evidence>
<evidence type="ECO:0000256" key="1">
    <source>
        <dbReference type="ARBA" id="ARBA00004167"/>
    </source>
</evidence>
<dbReference type="EMBL" id="WBVQ01000001">
    <property type="protein sequence ID" value="KAB2817179.1"/>
    <property type="molecule type" value="Genomic_DNA"/>
</dbReference>
<dbReference type="RefSeq" id="WP_151691749.1">
    <property type="nucleotide sequence ID" value="NZ_BMGX01000002.1"/>
</dbReference>
<dbReference type="GO" id="GO:0016020">
    <property type="term" value="C:membrane"/>
    <property type="evidence" value="ECO:0007669"/>
    <property type="project" value="UniProtKB-ARBA"/>
</dbReference>
<evidence type="ECO:0000313" key="9">
    <source>
        <dbReference type="EMBL" id="KAB2817179.1"/>
    </source>
</evidence>
<keyword evidence="10" id="KW-1185">Reference proteome</keyword>
<evidence type="ECO:0000256" key="3">
    <source>
        <dbReference type="ARBA" id="ARBA00022692"/>
    </source>
</evidence>
<dbReference type="PANTHER" id="PTHR42982:SF1">
    <property type="entry name" value="SEC-INDEPENDENT PROTEIN TRANSLOCASE PROTEIN TATA"/>
    <property type="match status" value="1"/>
</dbReference>
<evidence type="ECO:0000256" key="2">
    <source>
        <dbReference type="ARBA" id="ARBA00022448"/>
    </source>
</evidence>
<sequence>MGTFLFISMPEIMVILLVVVMFFGSKQIPEIAKGLGQGVKYVRNATNEIKRDINNSANSNDDIREARDAISEGKKALDDLTDSVRRSTKL</sequence>
<gene>
    <name evidence="9" type="ORF">F8C82_01915</name>
</gene>
<dbReference type="Proteomes" id="UP000484164">
    <property type="component" value="Unassembled WGS sequence"/>
</dbReference>
<evidence type="ECO:0000256" key="4">
    <source>
        <dbReference type="ARBA" id="ARBA00022927"/>
    </source>
</evidence>
<organism evidence="9 10">
    <name type="scientific">Phaeocystidibacter marisrubri</name>
    <dbReference type="NCBI Taxonomy" id="1577780"/>
    <lineage>
        <taxon>Bacteria</taxon>
        <taxon>Pseudomonadati</taxon>
        <taxon>Bacteroidota</taxon>
        <taxon>Flavobacteriia</taxon>
        <taxon>Flavobacteriales</taxon>
        <taxon>Phaeocystidibacteraceae</taxon>
        <taxon>Phaeocystidibacter</taxon>
    </lineage>
</organism>
<accession>A0A6L3ZHT3</accession>
<dbReference type="InterPro" id="IPR003369">
    <property type="entry name" value="TatA/B/E"/>
</dbReference>
<dbReference type="OrthoDB" id="1525160at2"/>
<dbReference type="GO" id="GO:0015031">
    <property type="term" value="P:protein transport"/>
    <property type="evidence" value="ECO:0007669"/>
    <property type="project" value="UniProtKB-KW"/>
</dbReference>
<comment type="subcellular location">
    <subcellularLocation>
        <location evidence="1">Membrane</location>
        <topology evidence="1">Single-pass membrane protein</topology>
    </subcellularLocation>
</comment>
<evidence type="ECO:0000256" key="5">
    <source>
        <dbReference type="ARBA" id="ARBA00022989"/>
    </source>
</evidence>
<comment type="caution">
    <text evidence="9">The sequence shown here is derived from an EMBL/GenBank/DDBJ whole genome shotgun (WGS) entry which is preliminary data.</text>
</comment>
<keyword evidence="2" id="KW-0813">Transport</keyword>
<evidence type="ECO:0000256" key="8">
    <source>
        <dbReference type="SAM" id="Phobius"/>
    </source>
</evidence>
<name>A0A6L3ZHT3_9FLAO</name>